<proteinExistence type="predicted"/>
<reference evidence="1 2" key="1">
    <citation type="submission" date="2020-07" db="EMBL/GenBank/DDBJ databases">
        <authorList>
            <person name="Partida-Martinez L."/>
            <person name="Huntemann M."/>
            <person name="Clum A."/>
            <person name="Wang J."/>
            <person name="Palaniappan K."/>
            <person name="Ritter S."/>
            <person name="Chen I.-M."/>
            <person name="Stamatis D."/>
            <person name="Reddy T."/>
            <person name="O'Malley R."/>
            <person name="Daum C."/>
            <person name="Shapiro N."/>
            <person name="Ivanova N."/>
            <person name="Kyrpides N."/>
            <person name="Woyke T."/>
        </authorList>
    </citation>
    <scope>NUCLEOTIDE SEQUENCE [LARGE SCALE GENOMIC DNA]</scope>
    <source>
        <strain evidence="1 2">AS2.3</strain>
    </source>
</reference>
<reference evidence="1 2" key="2">
    <citation type="submission" date="2020-08" db="EMBL/GenBank/DDBJ databases">
        <title>The Agave Microbiome: Exploring the role of microbial communities in plant adaptations to desert environments.</title>
        <authorList>
            <person name="Partida-Martinez L.P."/>
        </authorList>
    </citation>
    <scope>NUCLEOTIDE SEQUENCE [LARGE SCALE GENOMIC DNA]</scope>
    <source>
        <strain evidence="1 2">AS2.3</strain>
    </source>
</reference>
<evidence type="ECO:0000313" key="1">
    <source>
        <dbReference type="EMBL" id="NYD91630.1"/>
    </source>
</evidence>
<dbReference type="EMBL" id="JACCBY010000006">
    <property type="protein sequence ID" value="NYD91630.1"/>
    <property type="molecule type" value="Genomic_DNA"/>
</dbReference>
<sequence length="151" mass="16589">MQTQFTSPYVHKKIIPALNRDWDRKQAQDDKSTKALGFAPTADYPRWSFDQIAAAEFYLGQRDKGHKREMAGRLATRLHRAMQGHPTADQFTVVTLANGSTSIHPTADLDLSTGFVSGGCVETALMIEVRGLREKVARAIAEAASVVGTDE</sequence>
<name>A0A7Y9FQJ5_9SPHN</name>
<protein>
    <submittedName>
        <fullName evidence="1">Uncharacterized protein</fullName>
    </submittedName>
</protein>
<keyword evidence="2" id="KW-1185">Reference proteome</keyword>
<gene>
    <name evidence="1" type="ORF">HD841_003446</name>
</gene>
<evidence type="ECO:0000313" key="2">
    <source>
        <dbReference type="Proteomes" id="UP000517753"/>
    </source>
</evidence>
<accession>A0A7Y9FQJ5</accession>
<dbReference type="Proteomes" id="UP000517753">
    <property type="component" value="Unassembled WGS sequence"/>
</dbReference>
<organism evidence="1 2">
    <name type="scientific">Sphingomonas melonis</name>
    <dbReference type="NCBI Taxonomy" id="152682"/>
    <lineage>
        <taxon>Bacteria</taxon>
        <taxon>Pseudomonadati</taxon>
        <taxon>Pseudomonadota</taxon>
        <taxon>Alphaproteobacteria</taxon>
        <taxon>Sphingomonadales</taxon>
        <taxon>Sphingomonadaceae</taxon>
        <taxon>Sphingomonas</taxon>
    </lineage>
</organism>
<dbReference type="RefSeq" id="WP_179510048.1">
    <property type="nucleotide sequence ID" value="NZ_JACCBY010000006.1"/>
</dbReference>
<dbReference type="AlphaFoldDB" id="A0A7Y9FQJ5"/>
<comment type="caution">
    <text evidence="1">The sequence shown here is derived from an EMBL/GenBank/DDBJ whole genome shotgun (WGS) entry which is preliminary data.</text>
</comment>